<reference evidence="18" key="1">
    <citation type="submission" date="2017-11" db="EMBL/GenBank/DDBJ databases">
        <title>Genome sequencing of Fusobacterium periodonticum KCOM 1282.</title>
        <authorList>
            <person name="Kook J.-K."/>
            <person name="Park S.-N."/>
            <person name="Lim Y.K."/>
        </authorList>
    </citation>
    <scope>NUCLEOTIDE SEQUENCE [LARGE SCALE GENOMIC DNA]</scope>
    <source>
        <strain evidence="18">KCOM 1282</strain>
    </source>
</reference>
<evidence type="ECO:0000256" key="8">
    <source>
        <dbReference type="ARBA" id="ARBA00022763"/>
    </source>
</evidence>
<evidence type="ECO:0000256" key="6">
    <source>
        <dbReference type="ARBA" id="ARBA00022723"/>
    </source>
</evidence>
<dbReference type="RefSeq" id="WP_099991228.1">
    <property type="nucleotide sequence ID" value="NZ_CP024702.1"/>
</dbReference>
<comment type="subunit">
    <text evidence="3">Homodimer.</text>
</comment>
<evidence type="ECO:0000256" key="12">
    <source>
        <dbReference type="ARBA" id="ARBA00023204"/>
    </source>
</evidence>
<dbReference type="Gene3D" id="3.30.1330.70">
    <property type="entry name" value="Holliday junction resolvase RusA"/>
    <property type="match status" value="1"/>
</dbReference>
<evidence type="ECO:0000256" key="7">
    <source>
        <dbReference type="ARBA" id="ARBA00022759"/>
    </source>
</evidence>
<dbReference type="EMBL" id="CP024702">
    <property type="protein sequence ID" value="ATV67028.1"/>
    <property type="molecule type" value="Genomic_DNA"/>
</dbReference>
<keyword evidence="5" id="KW-0540">Nuclease</keyword>
<dbReference type="InterPro" id="IPR016281">
    <property type="entry name" value="Endonuclease_RusA"/>
</dbReference>
<proteinExistence type="inferred from homology"/>
<evidence type="ECO:0000313" key="17">
    <source>
        <dbReference type="EMBL" id="ATV67028.1"/>
    </source>
</evidence>
<evidence type="ECO:0000256" key="4">
    <source>
        <dbReference type="ARBA" id="ARBA00014885"/>
    </source>
</evidence>
<dbReference type="Pfam" id="PF05866">
    <property type="entry name" value="RusA"/>
    <property type="match status" value="1"/>
</dbReference>
<comment type="catalytic activity">
    <reaction evidence="13">
        <text>Endonucleolytic cleavage at a junction such as a reciprocal single-stranded crossover between two homologous DNA duplexes (Holliday junction).</text>
        <dbReference type="EC" id="3.1.21.10"/>
    </reaction>
</comment>
<dbReference type="GO" id="GO:0006281">
    <property type="term" value="P:DNA repair"/>
    <property type="evidence" value="ECO:0007669"/>
    <property type="project" value="UniProtKB-KW"/>
</dbReference>
<dbReference type="InterPro" id="IPR036614">
    <property type="entry name" value="RusA-like_sf"/>
</dbReference>
<dbReference type="GO" id="GO:0006310">
    <property type="term" value="P:DNA recombination"/>
    <property type="evidence" value="ECO:0007669"/>
    <property type="project" value="UniProtKB-KW"/>
</dbReference>
<evidence type="ECO:0000256" key="14">
    <source>
        <dbReference type="ARBA" id="ARBA00029488"/>
    </source>
</evidence>
<dbReference type="GO" id="GO:0000287">
    <property type="term" value="F:magnesium ion binding"/>
    <property type="evidence" value="ECO:0007669"/>
    <property type="project" value="InterPro"/>
</dbReference>
<evidence type="ECO:0000256" key="11">
    <source>
        <dbReference type="ARBA" id="ARBA00023172"/>
    </source>
</evidence>
<evidence type="ECO:0000256" key="5">
    <source>
        <dbReference type="ARBA" id="ARBA00022722"/>
    </source>
</evidence>
<keyword evidence="6" id="KW-0479">Metal-binding</keyword>
<keyword evidence="11" id="KW-0233">DNA recombination</keyword>
<dbReference type="GO" id="GO:0008821">
    <property type="term" value="F:crossover junction DNA endonuclease activity"/>
    <property type="evidence" value="ECO:0007669"/>
    <property type="project" value="UniProtKB-EC"/>
</dbReference>
<evidence type="ECO:0000256" key="9">
    <source>
        <dbReference type="ARBA" id="ARBA00022801"/>
    </source>
</evidence>
<sequence>MKQCYTIPYKPDSANTHWRRGRNVTYLSKTGREFRNNVQSYMKLYNYKTYEKRVKVKLDLFFADKRARDLDNYFKSVLDCFKGFLYVDDKQIDKIEATKHTGAGKNYFIIEVEELKE</sequence>
<name>A0AAD0ATM7_9FUSO</name>
<keyword evidence="7" id="KW-0255">Endonuclease</keyword>
<evidence type="ECO:0000256" key="2">
    <source>
        <dbReference type="ARBA" id="ARBA00008865"/>
    </source>
</evidence>
<dbReference type="EC" id="3.1.21.10" evidence="14"/>
<evidence type="ECO:0000256" key="15">
    <source>
        <dbReference type="ARBA" id="ARBA00030920"/>
    </source>
</evidence>
<accession>A0AAD0ATM7</accession>
<dbReference type="AlphaFoldDB" id="A0AAD0ATM7"/>
<keyword evidence="12" id="KW-0234">DNA repair</keyword>
<evidence type="ECO:0000256" key="10">
    <source>
        <dbReference type="ARBA" id="ARBA00022842"/>
    </source>
</evidence>
<dbReference type="PIRSF" id="PIRSF001007">
    <property type="entry name" value="RusA"/>
    <property type="match status" value="1"/>
</dbReference>
<evidence type="ECO:0000256" key="3">
    <source>
        <dbReference type="ARBA" id="ARBA00011738"/>
    </source>
</evidence>
<comment type="similarity">
    <text evidence="2">Belongs to the RusA family.</text>
</comment>
<dbReference type="SUPFAM" id="SSF103084">
    <property type="entry name" value="Holliday junction resolvase RusA"/>
    <property type="match status" value="1"/>
</dbReference>
<organism evidence="17 18">
    <name type="scientific">Fusobacterium pseudoperiodonticum</name>
    <dbReference type="NCBI Taxonomy" id="2663009"/>
    <lineage>
        <taxon>Bacteria</taxon>
        <taxon>Fusobacteriati</taxon>
        <taxon>Fusobacteriota</taxon>
        <taxon>Fusobacteriia</taxon>
        <taxon>Fusobacteriales</taxon>
        <taxon>Fusobacteriaceae</taxon>
        <taxon>Fusobacterium</taxon>
    </lineage>
</organism>
<comment type="cofactor">
    <cofactor evidence="1">
        <name>Mg(2+)</name>
        <dbReference type="ChEBI" id="CHEBI:18420"/>
    </cofactor>
</comment>
<keyword evidence="10" id="KW-0460">Magnesium</keyword>
<evidence type="ECO:0000256" key="13">
    <source>
        <dbReference type="ARBA" id="ARBA00029354"/>
    </source>
</evidence>
<evidence type="ECO:0000256" key="1">
    <source>
        <dbReference type="ARBA" id="ARBA00001946"/>
    </source>
</evidence>
<evidence type="ECO:0000256" key="16">
    <source>
        <dbReference type="ARBA" id="ARBA00031953"/>
    </source>
</evidence>
<dbReference type="Proteomes" id="UP000231749">
    <property type="component" value="Chromosome"/>
</dbReference>
<dbReference type="InterPro" id="IPR008822">
    <property type="entry name" value="Endonuclease_RusA-like"/>
</dbReference>
<evidence type="ECO:0000313" key="18">
    <source>
        <dbReference type="Proteomes" id="UP000231749"/>
    </source>
</evidence>
<keyword evidence="9" id="KW-0378">Hydrolase</keyword>
<protein>
    <recommendedName>
        <fullName evidence="4">Crossover junction endodeoxyribonuclease RusA</fullName>
        <ecNumber evidence="14">3.1.21.10</ecNumber>
    </recommendedName>
    <alternativeName>
        <fullName evidence="15">Holliday junction nuclease RusA</fullName>
    </alternativeName>
    <alternativeName>
        <fullName evidence="16">Holliday junction resolvase</fullName>
    </alternativeName>
</protein>
<gene>
    <name evidence="17" type="ORF">CTM86_10880</name>
</gene>
<keyword evidence="8" id="KW-0227">DNA damage</keyword>